<dbReference type="PANTHER" id="PTHR11963">
    <property type="entry name" value="LEUCINE AMINOPEPTIDASE-RELATED"/>
    <property type="match status" value="1"/>
</dbReference>
<evidence type="ECO:0000256" key="3">
    <source>
        <dbReference type="ARBA" id="ARBA00009528"/>
    </source>
</evidence>
<dbReference type="Proteomes" id="UP000176631">
    <property type="component" value="Unassembled WGS sequence"/>
</dbReference>
<comment type="caution">
    <text evidence="10">The sequence shown here is derived from an EMBL/GenBank/DDBJ whole genome shotgun (WGS) entry which is preliminary data.</text>
</comment>
<dbReference type="InterPro" id="IPR011356">
    <property type="entry name" value="Leucine_aapep/pepB"/>
</dbReference>
<protein>
    <recommendedName>
        <fullName evidence="7">Probable cytosol aminopeptidase</fullName>
        <ecNumber evidence="7">3.4.11.1</ecNumber>
    </recommendedName>
    <alternativeName>
        <fullName evidence="7">Leucine aminopeptidase</fullName>
        <shortName evidence="7">LAP</shortName>
        <ecNumber evidence="7">3.4.11.10</ecNumber>
    </alternativeName>
    <alternativeName>
        <fullName evidence="7">Leucyl aminopeptidase</fullName>
    </alternativeName>
</protein>
<comment type="catalytic activity">
    <reaction evidence="1 7">
        <text>Release of an N-terminal amino acid, Xaa-|-Yaa-, in which Xaa is preferably Leu, but may be other amino acids including Pro although not Arg or Lys, and Yaa may be Pro. Amino acid amides and methyl esters are also readily hydrolyzed, but rates on arylamides are exceedingly low.</text>
        <dbReference type="EC" id="3.4.11.1"/>
    </reaction>
</comment>
<feature type="binding site" evidence="7">
    <location>
        <position position="250"/>
    </location>
    <ligand>
        <name>Mn(2+)</name>
        <dbReference type="ChEBI" id="CHEBI:29035"/>
        <label>2</label>
    </ligand>
</feature>
<dbReference type="HAMAP" id="MF_00181">
    <property type="entry name" value="Cytosol_peptidase_M17"/>
    <property type="match status" value="1"/>
</dbReference>
<dbReference type="GO" id="GO:0005737">
    <property type="term" value="C:cytoplasm"/>
    <property type="evidence" value="ECO:0007669"/>
    <property type="project" value="UniProtKB-SubCell"/>
</dbReference>
<dbReference type="GO" id="GO:0070006">
    <property type="term" value="F:metalloaminopeptidase activity"/>
    <property type="evidence" value="ECO:0007669"/>
    <property type="project" value="InterPro"/>
</dbReference>
<organism evidence="10 11">
    <name type="scientific">Candidatus Woykebacteria bacterium RBG_13_40_15</name>
    <dbReference type="NCBI Taxonomy" id="1802593"/>
    <lineage>
        <taxon>Bacteria</taxon>
        <taxon>Candidatus Woykeibacteriota</taxon>
    </lineage>
</organism>
<dbReference type="EC" id="3.4.11.1" evidence="7"/>
<feature type="binding site" evidence="7">
    <location>
        <position position="332"/>
    </location>
    <ligand>
        <name>Mn(2+)</name>
        <dbReference type="ChEBI" id="CHEBI:29035"/>
        <label>1</label>
    </ligand>
</feature>
<keyword evidence="7" id="KW-0963">Cytoplasm</keyword>
<dbReference type="GO" id="GO:0030145">
    <property type="term" value="F:manganese ion binding"/>
    <property type="evidence" value="ECO:0007669"/>
    <property type="project" value="UniProtKB-UniRule"/>
</dbReference>
<dbReference type="NCBIfam" id="NF002073">
    <property type="entry name" value="PRK00913.1-2"/>
    <property type="match status" value="1"/>
</dbReference>
<keyword evidence="6 7" id="KW-0378">Hydrolase</keyword>
<comment type="similarity">
    <text evidence="3 7">Belongs to the peptidase M17 family.</text>
</comment>
<dbReference type="AlphaFoldDB" id="A0A1G1W6B8"/>
<feature type="binding site" evidence="7">
    <location>
        <position position="255"/>
    </location>
    <ligand>
        <name>Mn(2+)</name>
        <dbReference type="ChEBI" id="CHEBI:29035"/>
        <label>2</label>
    </ligand>
</feature>
<feature type="binding site" evidence="7">
    <location>
        <position position="255"/>
    </location>
    <ligand>
        <name>Mn(2+)</name>
        <dbReference type="ChEBI" id="CHEBI:29035"/>
        <label>1</label>
    </ligand>
</feature>
<keyword evidence="7" id="KW-0479">Metal-binding</keyword>
<dbReference type="InterPro" id="IPR008283">
    <property type="entry name" value="Peptidase_M17_N"/>
</dbReference>
<dbReference type="EC" id="3.4.11.10" evidence="7"/>
<keyword evidence="5 7" id="KW-0645">Protease</keyword>
<keyword evidence="7" id="KW-0464">Manganese</keyword>
<feature type="binding site" evidence="7">
    <location>
        <position position="273"/>
    </location>
    <ligand>
        <name>Mn(2+)</name>
        <dbReference type="ChEBI" id="CHEBI:29035"/>
        <label>2</label>
    </ligand>
</feature>
<comment type="subcellular location">
    <subcellularLocation>
        <location evidence="7">Cytoplasm</location>
    </subcellularLocation>
</comment>
<comment type="cofactor">
    <cofactor evidence="7">
        <name>Mn(2+)</name>
        <dbReference type="ChEBI" id="CHEBI:29035"/>
    </cofactor>
    <text evidence="7">Binds 2 manganese ions per subunit.</text>
</comment>
<dbReference type="Pfam" id="PF00883">
    <property type="entry name" value="Peptidase_M17"/>
    <property type="match status" value="1"/>
</dbReference>
<evidence type="ECO:0000256" key="2">
    <source>
        <dbReference type="ARBA" id="ARBA00000967"/>
    </source>
</evidence>
<feature type="binding site" evidence="7">
    <location>
        <position position="334"/>
    </location>
    <ligand>
        <name>Mn(2+)</name>
        <dbReference type="ChEBI" id="CHEBI:29035"/>
        <label>2</label>
    </ligand>
</feature>
<evidence type="ECO:0000256" key="4">
    <source>
        <dbReference type="ARBA" id="ARBA00022438"/>
    </source>
</evidence>
<feature type="domain" description="Peptidase M17 leucyl aminopeptidase N-terminal" evidence="9">
    <location>
        <begin position="19"/>
        <end position="138"/>
    </location>
</feature>
<proteinExistence type="inferred from homology"/>
<dbReference type="SUPFAM" id="SSF52949">
    <property type="entry name" value="Macro domain-like"/>
    <property type="match status" value="1"/>
</dbReference>
<feature type="domain" description="Cytosol aminopeptidase" evidence="8">
    <location>
        <begin position="170"/>
        <end position="477"/>
    </location>
</feature>
<evidence type="ECO:0000313" key="11">
    <source>
        <dbReference type="Proteomes" id="UP000176631"/>
    </source>
</evidence>
<evidence type="ECO:0000259" key="9">
    <source>
        <dbReference type="Pfam" id="PF02789"/>
    </source>
</evidence>
<dbReference type="Gene3D" id="3.40.220.10">
    <property type="entry name" value="Leucine Aminopeptidase, subunit E, domain 1"/>
    <property type="match status" value="1"/>
</dbReference>
<dbReference type="SUPFAM" id="SSF53187">
    <property type="entry name" value="Zn-dependent exopeptidases"/>
    <property type="match status" value="1"/>
</dbReference>
<comment type="function">
    <text evidence="7">Presumably involved in the processing and regular turnover of intracellular proteins. Catalyzes the removal of unsubstituted N-terminal amino acids from various peptides.</text>
</comment>
<dbReference type="InterPro" id="IPR043472">
    <property type="entry name" value="Macro_dom-like"/>
</dbReference>
<evidence type="ECO:0000256" key="5">
    <source>
        <dbReference type="ARBA" id="ARBA00022670"/>
    </source>
</evidence>
<feature type="active site" evidence="7">
    <location>
        <position position="262"/>
    </location>
</feature>
<dbReference type="InterPro" id="IPR000819">
    <property type="entry name" value="Peptidase_M17_C"/>
</dbReference>
<dbReference type="EMBL" id="MHCP01000028">
    <property type="protein sequence ID" value="OGY23130.1"/>
    <property type="molecule type" value="Genomic_DNA"/>
</dbReference>
<dbReference type="GO" id="GO:0006508">
    <property type="term" value="P:proteolysis"/>
    <property type="evidence" value="ECO:0007669"/>
    <property type="project" value="UniProtKB-KW"/>
</dbReference>
<dbReference type="PRINTS" id="PR00481">
    <property type="entry name" value="LAMNOPPTDASE"/>
</dbReference>
<dbReference type="STRING" id="1802593.A2172_01990"/>
<dbReference type="Pfam" id="PF02789">
    <property type="entry name" value="Peptidase_M17_N"/>
    <property type="match status" value="1"/>
</dbReference>
<comment type="catalytic activity">
    <reaction evidence="2 7">
        <text>Release of an N-terminal amino acid, preferentially leucine, but not glutamic or aspartic acids.</text>
        <dbReference type="EC" id="3.4.11.10"/>
    </reaction>
</comment>
<feature type="binding site" evidence="7">
    <location>
        <position position="334"/>
    </location>
    <ligand>
        <name>Mn(2+)</name>
        <dbReference type="ChEBI" id="CHEBI:29035"/>
        <label>1</label>
    </ligand>
</feature>
<evidence type="ECO:0000256" key="7">
    <source>
        <dbReference type="HAMAP-Rule" id="MF_00181"/>
    </source>
</evidence>
<accession>A0A1G1W6B8</accession>
<reference evidence="10 11" key="1">
    <citation type="journal article" date="2016" name="Nat. Commun.">
        <title>Thousands of microbial genomes shed light on interconnected biogeochemical processes in an aquifer system.</title>
        <authorList>
            <person name="Anantharaman K."/>
            <person name="Brown C.T."/>
            <person name="Hug L.A."/>
            <person name="Sharon I."/>
            <person name="Castelle C.J."/>
            <person name="Probst A.J."/>
            <person name="Thomas B.C."/>
            <person name="Singh A."/>
            <person name="Wilkins M.J."/>
            <person name="Karaoz U."/>
            <person name="Brodie E.L."/>
            <person name="Williams K.H."/>
            <person name="Hubbard S.S."/>
            <person name="Banfield J.F."/>
        </authorList>
    </citation>
    <scope>NUCLEOTIDE SEQUENCE [LARGE SCALE GENOMIC DNA]</scope>
</reference>
<sequence>MKITQTREKIEKISVDAVVIPLFQGEKLPGEVGKFNKLVSGSLDEAIKLGDFKGKLYEVTSIYTHGKALSARVFLVGAGKKADFDGRAARNVIGAAVRRGIKLGIKKAAVYLSNRIKVEEAIEGATLANYDPGIHKTKKENGSALEELILIGKADNKEIKRASVIAEATNWVRNMVHEPGNIISPKELVEEAKRLSDTYKFDLEVIDEKEASKRGFGAFAGIAKGSDEPSFLVCLNYCGGGKDTLGLVGKGITFDTGGLSLKPGNKMLEMKADMAGAAVVFGVMKIIGELKPSINVVAVCPLTENMPSGKALKPGDVVTSFAGKTIEISNMDAEGRVVVADALTYAQKLGANRIIDTGTFTGAADIVLGSEAAAVMGRPQKWVDQLMEAGKIEGERLWQLPMYEEYKTVLRSDIADVANAYVGHPKAGTIAAAMFLQEFVGEGLPWIHFEIASTAWVDEERPYIAKGTTGFGVRTLVKLIEGI</sequence>
<dbReference type="PANTHER" id="PTHR11963:SF23">
    <property type="entry name" value="CYTOSOL AMINOPEPTIDASE"/>
    <property type="match status" value="1"/>
</dbReference>
<evidence type="ECO:0000259" key="8">
    <source>
        <dbReference type="Pfam" id="PF00883"/>
    </source>
</evidence>
<evidence type="ECO:0000256" key="1">
    <source>
        <dbReference type="ARBA" id="ARBA00000135"/>
    </source>
</evidence>
<evidence type="ECO:0000256" key="6">
    <source>
        <dbReference type="ARBA" id="ARBA00022801"/>
    </source>
</evidence>
<dbReference type="CDD" id="cd00433">
    <property type="entry name" value="Peptidase_M17"/>
    <property type="match status" value="1"/>
</dbReference>
<name>A0A1G1W6B8_9BACT</name>
<gene>
    <name evidence="7" type="primary">pepA</name>
    <name evidence="10" type="ORF">A2172_01990</name>
</gene>
<evidence type="ECO:0000313" key="10">
    <source>
        <dbReference type="EMBL" id="OGY23130.1"/>
    </source>
</evidence>
<dbReference type="Gene3D" id="3.40.630.10">
    <property type="entry name" value="Zn peptidases"/>
    <property type="match status" value="1"/>
</dbReference>
<keyword evidence="4 7" id="KW-0031">Aminopeptidase</keyword>
<dbReference type="InterPro" id="IPR023042">
    <property type="entry name" value="Peptidase_M17_leu_NH2_pept"/>
</dbReference>
<feature type="active site" evidence="7">
    <location>
        <position position="336"/>
    </location>
</feature>